<sequence>MKKQFHLLNGFRVIMLAAAALALYLPATNMPQQTVVAAQETTQVKLPEGIRLASSQTSWQVVAALAY</sequence>
<keyword evidence="1" id="KW-0732">Signal</keyword>
<evidence type="ECO:0000256" key="1">
    <source>
        <dbReference type="SAM" id="SignalP"/>
    </source>
</evidence>
<dbReference type="RefSeq" id="WP_283487947.1">
    <property type="nucleotide sequence ID" value="NZ_CP125947.1"/>
</dbReference>
<gene>
    <name evidence="2" type="ORF">QMY55_07005</name>
</gene>
<protein>
    <submittedName>
        <fullName evidence="2">Uncharacterized protein</fullName>
    </submittedName>
</protein>
<name>A0ABY8SUZ6_9BURK</name>
<dbReference type="EMBL" id="CP125947">
    <property type="protein sequence ID" value="WHS66872.1"/>
    <property type="molecule type" value="Genomic_DNA"/>
</dbReference>
<feature type="chain" id="PRO_5047234803" evidence="1">
    <location>
        <begin position="23"/>
        <end position="67"/>
    </location>
</feature>
<proteinExistence type="predicted"/>
<feature type="signal peptide" evidence="1">
    <location>
        <begin position="1"/>
        <end position="22"/>
    </location>
</feature>
<organism evidence="2 3">
    <name type="scientific">Comamonas resistens</name>
    <dbReference type="NCBI Taxonomy" id="3046670"/>
    <lineage>
        <taxon>Bacteria</taxon>
        <taxon>Pseudomonadati</taxon>
        <taxon>Pseudomonadota</taxon>
        <taxon>Betaproteobacteria</taxon>
        <taxon>Burkholderiales</taxon>
        <taxon>Comamonadaceae</taxon>
        <taxon>Comamonas</taxon>
    </lineage>
</organism>
<evidence type="ECO:0000313" key="3">
    <source>
        <dbReference type="Proteomes" id="UP001240697"/>
    </source>
</evidence>
<keyword evidence="3" id="KW-1185">Reference proteome</keyword>
<reference evidence="2 3" key="1">
    <citation type="submission" date="2023-05" db="EMBL/GenBank/DDBJ databases">
        <authorList>
            <person name="Yin Y."/>
            <person name="Lu Z."/>
        </authorList>
    </citation>
    <scope>NUCLEOTIDE SEQUENCE [LARGE SCALE GENOMIC DNA]</scope>
    <source>
        <strain evidence="2 3">ZM22</strain>
    </source>
</reference>
<dbReference type="Proteomes" id="UP001240697">
    <property type="component" value="Chromosome"/>
</dbReference>
<accession>A0ABY8SUZ6</accession>
<evidence type="ECO:0000313" key="2">
    <source>
        <dbReference type="EMBL" id="WHS66872.1"/>
    </source>
</evidence>